<dbReference type="GO" id="GO:0015031">
    <property type="term" value="P:protein transport"/>
    <property type="evidence" value="ECO:0007669"/>
    <property type="project" value="UniProtKB-KW"/>
</dbReference>
<dbReference type="GO" id="GO:0005789">
    <property type="term" value="C:endoplasmic reticulum membrane"/>
    <property type="evidence" value="ECO:0007669"/>
    <property type="project" value="UniProtKB-SubCell"/>
</dbReference>
<feature type="compositionally biased region" description="Low complexity" evidence="10">
    <location>
        <begin position="147"/>
        <end position="159"/>
    </location>
</feature>
<keyword evidence="8 11" id="KW-1133">Transmembrane helix</keyword>
<evidence type="ECO:0000256" key="1">
    <source>
        <dbReference type="ARBA" id="ARBA00004163"/>
    </source>
</evidence>
<accession>A0A507C0G0</accession>
<dbReference type="GeneID" id="42006401"/>
<dbReference type="EMBL" id="QEAO01000044">
    <property type="protein sequence ID" value="TPX31456.1"/>
    <property type="molecule type" value="Genomic_DNA"/>
</dbReference>
<keyword evidence="7" id="KW-0653">Protein transport</keyword>
<keyword evidence="5" id="KW-0256">Endoplasmic reticulum</keyword>
<dbReference type="PANTHER" id="PTHR13050:SF7">
    <property type="entry name" value="VESICLE TRANSPORT PROTEIN USE1"/>
    <property type="match status" value="1"/>
</dbReference>
<proteinExistence type="inferred from homology"/>
<evidence type="ECO:0000256" key="8">
    <source>
        <dbReference type="ARBA" id="ARBA00022989"/>
    </source>
</evidence>
<dbReference type="GO" id="GO:0006890">
    <property type="term" value="P:retrograde vesicle-mediated transport, Golgi to endoplasmic reticulum"/>
    <property type="evidence" value="ECO:0007669"/>
    <property type="project" value="TreeGrafter"/>
</dbReference>
<evidence type="ECO:0000256" key="11">
    <source>
        <dbReference type="SAM" id="Phobius"/>
    </source>
</evidence>
<keyword evidence="13" id="KW-1185">Reference proteome</keyword>
<dbReference type="Pfam" id="PF09753">
    <property type="entry name" value="Use1"/>
    <property type="match status" value="1"/>
</dbReference>
<dbReference type="AlphaFoldDB" id="A0A507C0G0"/>
<comment type="subcellular location">
    <subcellularLocation>
        <location evidence="1">Endoplasmic reticulum membrane</location>
        <topology evidence="1">Single-pass type IV membrane protein</topology>
    </subcellularLocation>
</comment>
<evidence type="ECO:0000256" key="10">
    <source>
        <dbReference type="SAM" id="MobiDB-lite"/>
    </source>
</evidence>
<evidence type="ECO:0000256" key="6">
    <source>
        <dbReference type="ARBA" id="ARBA00022892"/>
    </source>
</evidence>
<evidence type="ECO:0000256" key="9">
    <source>
        <dbReference type="ARBA" id="ARBA00023136"/>
    </source>
</evidence>
<reference evidence="12 13" key="1">
    <citation type="journal article" date="2019" name="Sci. Rep.">
        <title>Comparative genomics of chytrid fungi reveal insights into the obligate biotrophic and pathogenic lifestyle of Synchytrium endobioticum.</title>
        <authorList>
            <person name="van de Vossenberg B.T.L.H."/>
            <person name="Warris S."/>
            <person name="Nguyen H.D.T."/>
            <person name="van Gent-Pelzer M.P.E."/>
            <person name="Joly D.L."/>
            <person name="van de Geest H.C."/>
            <person name="Bonants P.J.M."/>
            <person name="Smith D.S."/>
            <person name="Levesque C.A."/>
            <person name="van der Lee T.A.J."/>
        </authorList>
    </citation>
    <scope>NUCLEOTIDE SEQUENCE [LARGE SCALE GENOMIC DNA]</scope>
    <source>
        <strain evidence="12 13">JEL517</strain>
    </source>
</reference>
<keyword evidence="4 11" id="KW-0812">Transmembrane</keyword>
<evidence type="ECO:0000256" key="3">
    <source>
        <dbReference type="ARBA" id="ARBA00022448"/>
    </source>
</evidence>
<evidence type="ECO:0000256" key="2">
    <source>
        <dbReference type="ARBA" id="ARBA00007891"/>
    </source>
</evidence>
<evidence type="ECO:0000256" key="4">
    <source>
        <dbReference type="ARBA" id="ARBA00022692"/>
    </source>
</evidence>
<name>A0A507C0G0_9FUNG</name>
<dbReference type="CDD" id="cd15860">
    <property type="entry name" value="SNARE_USE1"/>
    <property type="match status" value="1"/>
</dbReference>
<keyword evidence="9 11" id="KW-0472">Membrane</keyword>
<evidence type="ECO:0000313" key="12">
    <source>
        <dbReference type="EMBL" id="TPX31456.1"/>
    </source>
</evidence>
<comment type="similarity">
    <text evidence="2">Belongs to the USE1 family.</text>
</comment>
<evidence type="ECO:0008006" key="14">
    <source>
        <dbReference type="Google" id="ProtNLM"/>
    </source>
</evidence>
<dbReference type="RefSeq" id="XP_031022877.1">
    <property type="nucleotide sequence ID" value="XM_031171104.1"/>
</dbReference>
<gene>
    <name evidence="12" type="ORF">SmJEL517_g05177</name>
</gene>
<dbReference type="GO" id="GO:0005484">
    <property type="term" value="F:SNAP receptor activity"/>
    <property type="evidence" value="ECO:0007669"/>
    <property type="project" value="TreeGrafter"/>
</dbReference>
<feature type="transmembrane region" description="Helical" evidence="11">
    <location>
        <begin position="240"/>
        <end position="262"/>
    </location>
</feature>
<dbReference type="PANTHER" id="PTHR13050">
    <property type="entry name" value="USE1-LIKE PROTEIN"/>
    <property type="match status" value="1"/>
</dbReference>
<keyword evidence="6" id="KW-0931">ER-Golgi transport</keyword>
<organism evidence="12 13">
    <name type="scientific">Synchytrium microbalum</name>
    <dbReference type="NCBI Taxonomy" id="1806994"/>
    <lineage>
        <taxon>Eukaryota</taxon>
        <taxon>Fungi</taxon>
        <taxon>Fungi incertae sedis</taxon>
        <taxon>Chytridiomycota</taxon>
        <taxon>Chytridiomycota incertae sedis</taxon>
        <taxon>Chytridiomycetes</taxon>
        <taxon>Synchytriales</taxon>
        <taxon>Synchytriaceae</taxon>
        <taxon>Synchytrium</taxon>
    </lineage>
</organism>
<comment type="caution">
    <text evidence="12">The sequence shown here is derived from an EMBL/GenBank/DDBJ whole genome shotgun (WGS) entry which is preliminary data.</text>
</comment>
<keyword evidence="3" id="KW-0813">Transport</keyword>
<dbReference type="OrthoDB" id="4506189at2759"/>
<feature type="region of interest" description="Disordered" evidence="10">
    <location>
        <begin position="94"/>
        <end position="162"/>
    </location>
</feature>
<evidence type="ECO:0000313" key="13">
    <source>
        <dbReference type="Proteomes" id="UP000319731"/>
    </source>
</evidence>
<dbReference type="Proteomes" id="UP000319731">
    <property type="component" value="Unassembled WGS sequence"/>
</dbReference>
<protein>
    <recommendedName>
        <fullName evidence="14">Vesicle transport protein USE1</fullName>
    </recommendedName>
</protein>
<evidence type="ECO:0000256" key="5">
    <source>
        <dbReference type="ARBA" id="ARBA00022824"/>
    </source>
</evidence>
<sequence length="266" mass="29389">MDASSIAEVNLRRLLASTTHSTNSSEMDAITIIKTQKNLQYARQLVEVIAANKSKGYEDPLLRDAIRTLDQLEAAYCVDQLPLREQVNIAFRRGVDPPKGWQPSLKTPSDAGPLTASKSSRSTDQHLRSELLGTSNELRKRGPPTTPTTTTTTSSSPSPDAELETVLQHHRGLQDQLSEELARMASQLKMNSLALGTILKQDAKVLDEASGRLETTVTRVKTEGTRLGRLTASTSGTFCLTLAVVAIVFLVFMWTFFFMFFFKKRA</sequence>
<dbReference type="STRING" id="1806994.A0A507C0G0"/>
<dbReference type="InterPro" id="IPR019150">
    <property type="entry name" value="Vesicle_transport_protein_Use1"/>
</dbReference>
<evidence type="ECO:0000256" key="7">
    <source>
        <dbReference type="ARBA" id="ARBA00022927"/>
    </source>
</evidence>
<dbReference type="GO" id="GO:0031201">
    <property type="term" value="C:SNARE complex"/>
    <property type="evidence" value="ECO:0007669"/>
    <property type="project" value="TreeGrafter"/>
</dbReference>